<protein>
    <submittedName>
        <fullName evidence="1">Uncharacterized protein</fullName>
    </submittedName>
</protein>
<evidence type="ECO:0000313" key="2">
    <source>
        <dbReference type="Proteomes" id="UP001283361"/>
    </source>
</evidence>
<reference evidence="1" key="1">
    <citation type="journal article" date="2023" name="G3 (Bethesda)">
        <title>A reference genome for the long-term kleptoplast-retaining sea slug Elysia crispata morphotype clarki.</title>
        <authorList>
            <person name="Eastman K.E."/>
            <person name="Pendleton A.L."/>
            <person name="Shaikh M.A."/>
            <person name="Suttiyut T."/>
            <person name="Ogas R."/>
            <person name="Tomko P."/>
            <person name="Gavelis G."/>
            <person name="Widhalm J.R."/>
            <person name="Wisecaver J.H."/>
        </authorList>
    </citation>
    <scope>NUCLEOTIDE SEQUENCE</scope>
    <source>
        <strain evidence="1">ECLA1</strain>
    </source>
</reference>
<dbReference type="Proteomes" id="UP001283361">
    <property type="component" value="Unassembled WGS sequence"/>
</dbReference>
<keyword evidence="2" id="KW-1185">Reference proteome</keyword>
<dbReference type="EMBL" id="JAWDGP010002576">
    <property type="protein sequence ID" value="KAK3781886.1"/>
    <property type="molecule type" value="Genomic_DNA"/>
</dbReference>
<comment type="caution">
    <text evidence="1">The sequence shown here is derived from an EMBL/GenBank/DDBJ whole genome shotgun (WGS) entry which is preliminary data.</text>
</comment>
<organism evidence="1 2">
    <name type="scientific">Elysia crispata</name>
    <name type="common">lettuce slug</name>
    <dbReference type="NCBI Taxonomy" id="231223"/>
    <lineage>
        <taxon>Eukaryota</taxon>
        <taxon>Metazoa</taxon>
        <taxon>Spiralia</taxon>
        <taxon>Lophotrochozoa</taxon>
        <taxon>Mollusca</taxon>
        <taxon>Gastropoda</taxon>
        <taxon>Heterobranchia</taxon>
        <taxon>Euthyneura</taxon>
        <taxon>Panpulmonata</taxon>
        <taxon>Sacoglossa</taxon>
        <taxon>Placobranchoidea</taxon>
        <taxon>Plakobranchidae</taxon>
        <taxon>Elysia</taxon>
    </lineage>
</organism>
<accession>A0AAE1A7G4</accession>
<sequence>MRGIGEGWSWPCALERVNLALISFPRLLSQRRAVSTRHCPAWLTTGQLEGNKKQGEVAVPAVTDDTQSKVVTSRTLRLSPLILGHYSVSPSRQQGECFNLKPPVVFESGYPL</sequence>
<name>A0AAE1A7G4_9GAST</name>
<evidence type="ECO:0000313" key="1">
    <source>
        <dbReference type="EMBL" id="KAK3781886.1"/>
    </source>
</evidence>
<gene>
    <name evidence="1" type="ORF">RRG08_020577</name>
</gene>
<dbReference type="AlphaFoldDB" id="A0AAE1A7G4"/>
<proteinExistence type="predicted"/>